<accession>A0ABR9Y154</accession>
<evidence type="ECO:0000313" key="1">
    <source>
        <dbReference type="EMBL" id="MBF0857602.1"/>
    </source>
</evidence>
<evidence type="ECO:0000313" key="2">
    <source>
        <dbReference type="Proteomes" id="UP000623107"/>
    </source>
</evidence>
<gene>
    <name evidence="1" type="ORF">HKD24_00020</name>
</gene>
<name>A0ABR9Y154_9PROT</name>
<protein>
    <submittedName>
        <fullName evidence="1">Uncharacterized protein</fullName>
    </submittedName>
</protein>
<dbReference type="Proteomes" id="UP000623107">
    <property type="component" value="Unassembled WGS sequence"/>
</dbReference>
<reference evidence="1" key="1">
    <citation type="submission" date="2020-04" db="EMBL/GenBank/DDBJ databases">
        <authorList>
            <person name="Sombolestani A."/>
        </authorList>
    </citation>
    <scope>NUCLEOTIDE SEQUENCE</scope>
    <source>
        <strain evidence="1">LMG 31484</strain>
    </source>
</reference>
<keyword evidence="2" id="KW-1185">Reference proteome</keyword>
<dbReference type="RefSeq" id="WP_194258457.1">
    <property type="nucleotide sequence ID" value="NZ_JABCQG010000001.1"/>
</dbReference>
<proteinExistence type="predicted"/>
<reference evidence="1" key="2">
    <citation type="submission" date="2020-11" db="EMBL/GenBank/DDBJ databases">
        <title>Description of novel Gluconobacter species.</title>
        <authorList>
            <person name="Cleenwerck I."/>
            <person name="Cnockaert M."/>
            <person name="Borremans W."/>
            <person name="Wieme A.D."/>
            <person name="De Vuyst L."/>
            <person name="Vandamme P."/>
        </authorList>
    </citation>
    <scope>NUCLEOTIDE SEQUENCE</scope>
    <source>
        <strain evidence="1">LMG 31484</strain>
    </source>
</reference>
<dbReference type="EMBL" id="JABCQG010000001">
    <property type="protein sequence ID" value="MBF0857602.1"/>
    <property type="molecule type" value="Genomic_DNA"/>
</dbReference>
<sequence>MGYRTDRRRRQIRKKGRLMTLSRPSGTKPVMLMAYAAPPATAALESGVSVMPFVAETLNDELAAAAYGQPANADILTDGGRQYALTDAAPVYDGSELCGWKLIAAGGT</sequence>
<organism evidence="1 2">
    <name type="scientific">Gluconobacter vitians</name>
    <dbReference type="NCBI Taxonomy" id="2728102"/>
    <lineage>
        <taxon>Bacteria</taxon>
        <taxon>Pseudomonadati</taxon>
        <taxon>Pseudomonadota</taxon>
        <taxon>Alphaproteobacteria</taxon>
        <taxon>Acetobacterales</taxon>
        <taxon>Acetobacteraceae</taxon>
        <taxon>Gluconobacter</taxon>
    </lineage>
</organism>
<comment type="caution">
    <text evidence="1">The sequence shown here is derived from an EMBL/GenBank/DDBJ whole genome shotgun (WGS) entry which is preliminary data.</text>
</comment>